<gene>
    <name evidence="1" type="ORF">KCG48_12870</name>
</gene>
<organism evidence="1 2">
    <name type="scientific">Proteiniclasticum sediminis</name>
    <dbReference type="NCBI Taxonomy" id="2804028"/>
    <lineage>
        <taxon>Bacteria</taxon>
        <taxon>Bacillati</taxon>
        <taxon>Bacillota</taxon>
        <taxon>Clostridia</taxon>
        <taxon>Eubacteriales</taxon>
        <taxon>Clostridiaceae</taxon>
        <taxon>Proteiniclasticum</taxon>
    </lineage>
</organism>
<keyword evidence="2" id="KW-1185">Reference proteome</keyword>
<sequence length="248" mass="27656">MEINYNVTGPDRKRLVQAIAEILESDAKYLGVPSCAYQVDAFTISKDGILSFDDSSKGEQLIERLCEMGFEAEIEEVTDVLCIELPLKDTTDAAIDNLRRMVDSKATLIKKALGADSLEIEVTEERIRFPWFDRIPEPEVISATAHFLGHMLDAAKSHKRVTAKEKETDNEKYAFRCFLLRLGFIGVEFKETRRTLLRNLTGSAAFRTGAKKGFSAEDLDAATDDPAVVEAVNALLNEKEATDDEISE</sequence>
<proteinExistence type="predicted"/>
<comment type="caution">
    <text evidence="1">The sequence shown here is derived from an EMBL/GenBank/DDBJ whole genome shotgun (WGS) entry which is preliminary data.</text>
</comment>
<dbReference type="Proteomes" id="UP000675379">
    <property type="component" value="Unassembled WGS sequence"/>
</dbReference>
<reference evidence="1" key="1">
    <citation type="submission" date="2021-04" db="EMBL/GenBank/DDBJ databases">
        <title>Proteiniclasticum sedimins sp. nov., an obligate anaerobic bacterium isolated from anaerobic sludge.</title>
        <authorList>
            <person name="Liu J."/>
        </authorList>
    </citation>
    <scope>NUCLEOTIDE SEQUENCE</scope>
    <source>
        <strain evidence="1">BAD-10</strain>
    </source>
</reference>
<dbReference type="RefSeq" id="WP_211802623.1">
    <property type="nucleotide sequence ID" value="NZ_JAGSCS010000023.1"/>
</dbReference>
<dbReference type="EMBL" id="JAGSCS010000023">
    <property type="protein sequence ID" value="MBR0577209.1"/>
    <property type="molecule type" value="Genomic_DNA"/>
</dbReference>
<accession>A0A941CSA3</accession>
<evidence type="ECO:0000313" key="2">
    <source>
        <dbReference type="Proteomes" id="UP000675379"/>
    </source>
</evidence>
<evidence type="ECO:0000313" key="1">
    <source>
        <dbReference type="EMBL" id="MBR0577209.1"/>
    </source>
</evidence>
<dbReference type="AlphaFoldDB" id="A0A941CSA3"/>
<protein>
    <submittedName>
        <fullName evidence="1">Virulence protein</fullName>
    </submittedName>
</protein>
<name>A0A941CSA3_9CLOT</name>